<gene>
    <name evidence="2" type="ORF">MQH31_12975</name>
</gene>
<dbReference type="Gene3D" id="3.90.550.10">
    <property type="entry name" value="Spore Coat Polysaccharide Biosynthesis Protein SpsA, Chain A"/>
    <property type="match status" value="1"/>
</dbReference>
<protein>
    <submittedName>
        <fullName evidence="2">NTP transferase domain-containing protein</fullName>
    </submittedName>
</protein>
<comment type="caution">
    <text evidence="2">The sequence shown here is derived from an EMBL/GenBank/DDBJ whole genome shotgun (WGS) entry which is preliminary data.</text>
</comment>
<organism evidence="2 3">
    <name type="scientific">Cryobacterium zhongshanensis</name>
    <dbReference type="NCBI Taxonomy" id="2928153"/>
    <lineage>
        <taxon>Bacteria</taxon>
        <taxon>Bacillati</taxon>
        <taxon>Actinomycetota</taxon>
        <taxon>Actinomycetes</taxon>
        <taxon>Micrococcales</taxon>
        <taxon>Microbacteriaceae</taxon>
        <taxon>Cryobacterium</taxon>
    </lineage>
</organism>
<dbReference type="EMBL" id="JALGAR010000003">
    <property type="protein sequence ID" value="MCI4658720.1"/>
    <property type="molecule type" value="Genomic_DNA"/>
</dbReference>
<dbReference type="Pfam" id="PF12804">
    <property type="entry name" value="NTP_transf_3"/>
    <property type="match status" value="1"/>
</dbReference>
<dbReference type="Proteomes" id="UP001165341">
    <property type="component" value="Unassembled WGS sequence"/>
</dbReference>
<dbReference type="PANTHER" id="PTHR43777">
    <property type="entry name" value="MOLYBDENUM COFACTOR CYTIDYLYLTRANSFERASE"/>
    <property type="match status" value="1"/>
</dbReference>
<dbReference type="SUPFAM" id="SSF53448">
    <property type="entry name" value="Nucleotide-diphospho-sugar transferases"/>
    <property type="match status" value="1"/>
</dbReference>
<keyword evidence="2" id="KW-0808">Transferase</keyword>
<sequence>MVDADAARDRADAGKAPVAGILLAAGAGSRFGQPKALARGADGVPWLVRTAGVLRAAGCAPVIVVLGAESAAAVELLAEAGLIDGSAPAPAGPEFEFEFDRGTVVVQAADWADGLSASLRAGIGTALSLAGAVAAVVVVPVDVPDLDAATVARVLDADAGVTRDSLRQAVFGGRPGHPVLIGRAHWEPLRTQLTGDTGARPYLRAHDVFPVECGDLTTGADVDTRPSVPEA</sequence>
<dbReference type="PANTHER" id="PTHR43777:SF1">
    <property type="entry name" value="MOLYBDENUM COFACTOR CYTIDYLYLTRANSFERASE"/>
    <property type="match status" value="1"/>
</dbReference>
<dbReference type="InterPro" id="IPR029044">
    <property type="entry name" value="Nucleotide-diphossugar_trans"/>
</dbReference>
<dbReference type="InterPro" id="IPR025877">
    <property type="entry name" value="MobA-like_NTP_Trfase"/>
</dbReference>
<evidence type="ECO:0000313" key="3">
    <source>
        <dbReference type="Proteomes" id="UP001165341"/>
    </source>
</evidence>
<proteinExistence type="predicted"/>
<dbReference type="RefSeq" id="WP_243012383.1">
    <property type="nucleotide sequence ID" value="NZ_JALGAR010000003.1"/>
</dbReference>
<name>A0AA41QVN4_9MICO</name>
<dbReference type="AlphaFoldDB" id="A0AA41QVN4"/>
<evidence type="ECO:0000259" key="1">
    <source>
        <dbReference type="Pfam" id="PF12804"/>
    </source>
</evidence>
<keyword evidence="3" id="KW-1185">Reference proteome</keyword>
<reference evidence="2" key="1">
    <citation type="submission" date="2022-03" db="EMBL/GenBank/DDBJ databases">
        <title>Cryobacterium sp. nov. strain ZS14-85, isolated from Antarctic soil.</title>
        <authorList>
            <person name="Li J."/>
            <person name="Niu G."/>
        </authorList>
    </citation>
    <scope>NUCLEOTIDE SEQUENCE</scope>
    <source>
        <strain evidence="2">ZS14-85</strain>
    </source>
</reference>
<dbReference type="GO" id="GO:0016779">
    <property type="term" value="F:nucleotidyltransferase activity"/>
    <property type="evidence" value="ECO:0007669"/>
    <property type="project" value="UniProtKB-ARBA"/>
</dbReference>
<feature type="domain" description="MobA-like NTP transferase" evidence="1">
    <location>
        <begin position="20"/>
        <end position="206"/>
    </location>
</feature>
<evidence type="ECO:0000313" key="2">
    <source>
        <dbReference type="EMBL" id="MCI4658720.1"/>
    </source>
</evidence>
<accession>A0AA41QVN4</accession>